<reference evidence="2" key="1">
    <citation type="journal article" date="2011" name="Genome Res.">
        <title>Phylogeny-wide analysis of social amoeba genomes highlights ancient origins for complex intercellular communication.</title>
        <authorList>
            <person name="Heidel A.J."/>
            <person name="Lawal H.M."/>
            <person name="Felder M."/>
            <person name="Schilde C."/>
            <person name="Helps N.R."/>
            <person name="Tunggal B."/>
            <person name="Rivero F."/>
            <person name="John U."/>
            <person name="Schleicher M."/>
            <person name="Eichinger L."/>
            <person name="Platzer M."/>
            <person name="Noegel A.A."/>
            <person name="Schaap P."/>
            <person name="Gloeckner G."/>
        </authorList>
    </citation>
    <scope>NUCLEOTIDE SEQUENCE [LARGE SCALE GENOMIC DNA]</scope>
    <source>
        <strain evidence="2">SH3</strain>
    </source>
</reference>
<dbReference type="KEGG" id="dfa:DFA_01743"/>
<evidence type="ECO:0000313" key="2">
    <source>
        <dbReference type="Proteomes" id="UP000007797"/>
    </source>
</evidence>
<proteinExistence type="predicted"/>
<protein>
    <submittedName>
        <fullName evidence="1">Uncharacterized protein</fullName>
    </submittedName>
</protein>
<evidence type="ECO:0000313" key="1">
    <source>
        <dbReference type="EMBL" id="EGG21857.1"/>
    </source>
</evidence>
<name>F4PUJ3_CACFS</name>
<organism evidence="1 2">
    <name type="scientific">Cavenderia fasciculata</name>
    <name type="common">Slime mold</name>
    <name type="synonym">Dictyostelium fasciculatum</name>
    <dbReference type="NCBI Taxonomy" id="261658"/>
    <lineage>
        <taxon>Eukaryota</taxon>
        <taxon>Amoebozoa</taxon>
        <taxon>Evosea</taxon>
        <taxon>Eumycetozoa</taxon>
        <taxon>Dictyostelia</taxon>
        <taxon>Acytosteliales</taxon>
        <taxon>Cavenderiaceae</taxon>
        <taxon>Cavenderia</taxon>
    </lineage>
</organism>
<dbReference type="OrthoDB" id="59066at2759"/>
<dbReference type="OMA" id="KWSFGRG"/>
<dbReference type="RefSeq" id="XP_004359708.1">
    <property type="nucleotide sequence ID" value="XM_004359651.1"/>
</dbReference>
<dbReference type="Proteomes" id="UP000007797">
    <property type="component" value="Unassembled WGS sequence"/>
</dbReference>
<keyword evidence="2" id="KW-1185">Reference proteome</keyword>
<dbReference type="EMBL" id="GL883010">
    <property type="protein sequence ID" value="EGG21857.1"/>
    <property type="molecule type" value="Genomic_DNA"/>
</dbReference>
<sequence>MSNDKKDLIGCSICQKRVTLHMLLLNANSPIRGSNDQGKDKDEVPKPLRYQIPDNDFYTYLLGTWKRNLEWKEFGGLFPHIRTSNTVVMIEESTNFNSDPSSRFLKWSFGKSLSKNEMRFGYLMKMVSAPKNIETYLEWTYIGTLCHGKYLPATNCAVLNFFQPLSTVLVTYRVVDENTMSVCVVEVDEKQTPSIQFGNIFCK</sequence>
<gene>
    <name evidence="1" type="ORF">DFA_01743</name>
</gene>
<accession>F4PUJ3</accession>
<dbReference type="GeneID" id="14873618"/>
<dbReference type="AlphaFoldDB" id="F4PUJ3"/>